<name>A0A4Y5Z624_9GAMM</name>
<dbReference type="EMBL" id="CP041046">
    <property type="protein sequence ID" value="QDE40920.1"/>
    <property type="molecule type" value="Genomic_DNA"/>
</dbReference>
<sequence length="254" mass="27491">MPAKAPPLKALAHATVAAMLLTAPMLHARETPPPWLRKDLVPSLMMEAVDQVSGDSMLNATPAIYDVATQSWSVTFMPVNGTPFIGTLDETTGKVCAHRPNETGCLGTGSAKLSLDLAKASYAREEEGRRNPAPDIEDLWLTVIRYAQPPEHLPSGPRTVYLALRDTNDERVVPAASFLDSIHVDGVTFVPASKAPDIRHLTWLTIGQPLPRPDGDYDVTYGQVSGIGGQSSTLRTTHTTAGWRVVSRQQGEMM</sequence>
<protein>
    <recommendedName>
        <fullName evidence="4">Secreted protein</fullName>
    </recommendedName>
</protein>
<evidence type="ECO:0000313" key="3">
    <source>
        <dbReference type="Proteomes" id="UP000316093"/>
    </source>
</evidence>
<keyword evidence="1" id="KW-0732">Signal</keyword>
<reference evidence="2 3" key="1">
    <citation type="submission" date="2019-06" db="EMBL/GenBank/DDBJ databases">
        <title>A complete genome sequence for Luteibacter pinisoli MAH-14.</title>
        <authorList>
            <person name="Baltrus D.A."/>
        </authorList>
    </citation>
    <scope>NUCLEOTIDE SEQUENCE [LARGE SCALE GENOMIC DNA]</scope>
    <source>
        <strain evidence="2 3">MAH-14</strain>
    </source>
</reference>
<feature type="signal peptide" evidence="1">
    <location>
        <begin position="1"/>
        <end position="28"/>
    </location>
</feature>
<dbReference type="OrthoDB" id="5950429at2"/>
<proteinExistence type="predicted"/>
<keyword evidence="3" id="KW-1185">Reference proteome</keyword>
<evidence type="ECO:0000256" key="1">
    <source>
        <dbReference type="SAM" id="SignalP"/>
    </source>
</evidence>
<evidence type="ECO:0008006" key="4">
    <source>
        <dbReference type="Google" id="ProtNLM"/>
    </source>
</evidence>
<gene>
    <name evidence="2" type="ORF">FIV34_17725</name>
</gene>
<dbReference type="AlphaFoldDB" id="A0A4Y5Z624"/>
<dbReference type="KEGG" id="lpy:FIV34_17725"/>
<dbReference type="Proteomes" id="UP000316093">
    <property type="component" value="Chromosome"/>
</dbReference>
<feature type="chain" id="PRO_5021450951" description="Secreted protein" evidence="1">
    <location>
        <begin position="29"/>
        <end position="254"/>
    </location>
</feature>
<evidence type="ECO:0000313" key="2">
    <source>
        <dbReference type="EMBL" id="QDE40920.1"/>
    </source>
</evidence>
<organism evidence="2 3">
    <name type="scientific">Luteibacter pinisoli</name>
    <dbReference type="NCBI Taxonomy" id="2589080"/>
    <lineage>
        <taxon>Bacteria</taxon>
        <taxon>Pseudomonadati</taxon>
        <taxon>Pseudomonadota</taxon>
        <taxon>Gammaproteobacteria</taxon>
        <taxon>Lysobacterales</taxon>
        <taxon>Rhodanobacteraceae</taxon>
        <taxon>Luteibacter</taxon>
    </lineage>
</organism>
<dbReference type="RefSeq" id="WP_139984845.1">
    <property type="nucleotide sequence ID" value="NZ_CP041046.1"/>
</dbReference>
<accession>A0A4Y5Z624</accession>